<dbReference type="PANTHER" id="PTHR11048:SF28">
    <property type="entry name" value="4-HYDROXYBENZOATE POLYPRENYLTRANSFERASE, MITOCHONDRIAL"/>
    <property type="match status" value="1"/>
</dbReference>
<dbReference type="VEuPathDB" id="FungiDB:MMYC01_208477"/>
<feature type="transmembrane region" description="Helical" evidence="10">
    <location>
        <begin position="347"/>
        <end position="369"/>
    </location>
</feature>
<evidence type="ECO:0000256" key="3">
    <source>
        <dbReference type="ARBA" id="ARBA00004721"/>
    </source>
</evidence>
<feature type="transmembrane region" description="Helical" evidence="10">
    <location>
        <begin position="59"/>
        <end position="80"/>
    </location>
</feature>
<evidence type="ECO:0000256" key="2">
    <source>
        <dbReference type="ARBA" id="ARBA00004141"/>
    </source>
</evidence>
<dbReference type="CDD" id="cd13959">
    <property type="entry name" value="PT_UbiA_COQ2"/>
    <property type="match status" value="1"/>
</dbReference>
<dbReference type="Pfam" id="PF01040">
    <property type="entry name" value="UbiA"/>
    <property type="match status" value="2"/>
</dbReference>
<feature type="transmembrane region" description="Helical" evidence="10">
    <location>
        <begin position="321"/>
        <end position="341"/>
    </location>
</feature>
<comment type="cofactor">
    <cofactor evidence="1">
        <name>Mg(2+)</name>
        <dbReference type="ChEBI" id="CHEBI:18420"/>
    </cofactor>
</comment>
<dbReference type="STRING" id="100816.A0A175VZ43"/>
<dbReference type="InterPro" id="IPR000537">
    <property type="entry name" value="UbiA_prenyltransferase"/>
</dbReference>
<evidence type="ECO:0000313" key="11">
    <source>
        <dbReference type="EMBL" id="KXX76054.1"/>
    </source>
</evidence>
<comment type="subcellular location">
    <subcellularLocation>
        <location evidence="2">Membrane</location>
        <topology evidence="2">Multi-pass membrane protein</topology>
    </subcellularLocation>
</comment>
<sequence length="403" mass="43108">MGATTVRLRRGSHSKPDRAPGTAPSVSVQYSSGPATGWVSHLPSSWVPYVQLARLSLPAAVILIYLPTLFGVLLAAILTYGASGVDDVSLPTPWYTCFLLLVASFFFSNAAHAWDDLVDAPVDILIQRTARRPIPRGDVSRPAAFAFVVANAVGAGAALLGFPDPAGAFRYALPNILATAYYPFAKRHTNFPQLVLGFCIAWGIVMGAVAVGCEPFTLGQVLRLHPRDPSLRHVFSPHNHYPQHDSLANTTATTPITTQVMIEPTISIGPLTLSTPFLTLFIACALWSAIYDTIYAAEDLEADLRIGLGSLAVLCRERTKAALYALLACLAACLVLCGLSAGMAAPLYYLITPVGCTAALGAMIASVDLRDARSTWWWFRYGYWLVGGSALGGLGAELMGRLR</sequence>
<name>A0A175VZ43_9PEZI</name>
<feature type="transmembrane region" description="Helical" evidence="10">
    <location>
        <begin position="92"/>
        <end position="111"/>
    </location>
</feature>
<feature type="transmembrane region" description="Helical" evidence="10">
    <location>
        <begin position="277"/>
        <end position="297"/>
    </location>
</feature>
<keyword evidence="6 10" id="KW-0812">Transmembrane</keyword>
<dbReference type="OrthoDB" id="18170at2759"/>
<dbReference type="GO" id="GO:0008412">
    <property type="term" value="F:4-hydroxybenzoate polyprenyltransferase activity"/>
    <property type="evidence" value="ECO:0007669"/>
    <property type="project" value="TreeGrafter"/>
</dbReference>
<gene>
    <name evidence="11" type="ORF">MMYC01_208477</name>
</gene>
<comment type="pathway">
    <text evidence="3">Secondary metabolite biosynthesis; terpenoid biosynthesis.</text>
</comment>
<protein>
    <submittedName>
        <fullName evidence="11">4-hydroxybenzoate polyprenyltransferase, mitochondrial</fullName>
    </submittedName>
</protein>
<dbReference type="AlphaFoldDB" id="A0A175VZ43"/>
<dbReference type="Proteomes" id="UP000078237">
    <property type="component" value="Unassembled WGS sequence"/>
</dbReference>
<keyword evidence="12" id="KW-1185">Reference proteome</keyword>
<dbReference type="GO" id="GO:0006744">
    <property type="term" value="P:ubiquinone biosynthetic process"/>
    <property type="evidence" value="ECO:0007669"/>
    <property type="project" value="TreeGrafter"/>
</dbReference>
<dbReference type="Gene3D" id="1.20.120.1780">
    <property type="entry name" value="UbiA prenyltransferase"/>
    <property type="match status" value="1"/>
</dbReference>
<comment type="caution">
    <text evidence="11">The sequence shown here is derived from an EMBL/GenBank/DDBJ whole genome shotgun (WGS) entry which is preliminary data.</text>
</comment>
<organism evidence="11 12">
    <name type="scientific">Madurella mycetomatis</name>
    <dbReference type="NCBI Taxonomy" id="100816"/>
    <lineage>
        <taxon>Eukaryota</taxon>
        <taxon>Fungi</taxon>
        <taxon>Dikarya</taxon>
        <taxon>Ascomycota</taxon>
        <taxon>Pezizomycotina</taxon>
        <taxon>Sordariomycetes</taxon>
        <taxon>Sordariomycetidae</taxon>
        <taxon>Sordariales</taxon>
        <taxon>Sordariales incertae sedis</taxon>
        <taxon>Madurella</taxon>
    </lineage>
</organism>
<dbReference type="InterPro" id="IPR039653">
    <property type="entry name" value="Prenyltransferase"/>
</dbReference>
<keyword evidence="5" id="KW-0808">Transferase</keyword>
<dbReference type="Gene3D" id="1.10.357.140">
    <property type="entry name" value="UbiA prenyltransferase"/>
    <property type="match status" value="1"/>
</dbReference>
<feature type="transmembrane region" description="Helical" evidence="10">
    <location>
        <begin position="194"/>
        <end position="218"/>
    </location>
</feature>
<evidence type="ECO:0000256" key="7">
    <source>
        <dbReference type="ARBA" id="ARBA00022989"/>
    </source>
</evidence>
<evidence type="ECO:0000256" key="5">
    <source>
        <dbReference type="ARBA" id="ARBA00022679"/>
    </source>
</evidence>
<evidence type="ECO:0000256" key="8">
    <source>
        <dbReference type="ARBA" id="ARBA00023136"/>
    </source>
</evidence>
<evidence type="ECO:0000256" key="9">
    <source>
        <dbReference type="SAM" id="MobiDB-lite"/>
    </source>
</evidence>
<feature type="transmembrane region" description="Helical" evidence="10">
    <location>
        <begin position="381"/>
        <end position="400"/>
    </location>
</feature>
<dbReference type="GO" id="GO:0005743">
    <property type="term" value="C:mitochondrial inner membrane"/>
    <property type="evidence" value="ECO:0007669"/>
    <property type="project" value="TreeGrafter"/>
</dbReference>
<evidence type="ECO:0000256" key="10">
    <source>
        <dbReference type="SAM" id="Phobius"/>
    </source>
</evidence>
<dbReference type="InterPro" id="IPR044878">
    <property type="entry name" value="UbiA_sf"/>
</dbReference>
<keyword evidence="8 10" id="KW-0472">Membrane</keyword>
<evidence type="ECO:0000256" key="6">
    <source>
        <dbReference type="ARBA" id="ARBA00022692"/>
    </source>
</evidence>
<keyword evidence="7 10" id="KW-1133">Transmembrane helix</keyword>
<proteinExistence type="inferred from homology"/>
<dbReference type="PANTHER" id="PTHR11048">
    <property type="entry name" value="PRENYLTRANSFERASES"/>
    <property type="match status" value="1"/>
</dbReference>
<evidence type="ECO:0000256" key="4">
    <source>
        <dbReference type="ARBA" id="ARBA00005985"/>
    </source>
</evidence>
<feature type="transmembrane region" description="Helical" evidence="10">
    <location>
        <begin position="168"/>
        <end position="185"/>
    </location>
</feature>
<reference evidence="11 12" key="1">
    <citation type="journal article" date="2016" name="Genome Announc.">
        <title>Genome Sequence of Madurella mycetomatis mm55, Isolated from a Human Mycetoma Case in Sudan.</title>
        <authorList>
            <person name="Smit S."/>
            <person name="Derks M.F."/>
            <person name="Bervoets S."/>
            <person name="Fahal A."/>
            <person name="van Leeuwen W."/>
            <person name="van Belkum A."/>
            <person name="van de Sande W.W."/>
        </authorList>
    </citation>
    <scope>NUCLEOTIDE SEQUENCE [LARGE SCALE GENOMIC DNA]</scope>
    <source>
        <strain evidence="12">mm55</strain>
    </source>
</reference>
<feature type="region of interest" description="Disordered" evidence="9">
    <location>
        <begin position="1"/>
        <end position="26"/>
    </location>
</feature>
<accession>A0A175VZ43</accession>
<dbReference type="EMBL" id="LCTW02000232">
    <property type="protein sequence ID" value="KXX76054.1"/>
    <property type="molecule type" value="Genomic_DNA"/>
</dbReference>
<dbReference type="FunFam" id="1.20.120.1780:FF:000001">
    <property type="entry name" value="4-hydroxybenzoate octaprenyltransferase"/>
    <property type="match status" value="1"/>
</dbReference>
<feature type="transmembrane region" description="Helical" evidence="10">
    <location>
        <begin position="142"/>
        <end position="162"/>
    </location>
</feature>
<comment type="similarity">
    <text evidence="4">Belongs to the UbiA prenyltransferase family.</text>
</comment>
<evidence type="ECO:0000256" key="1">
    <source>
        <dbReference type="ARBA" id="ARBA00001946"/>
    </source>
</evidence>
<evidence type="ECO:0000313" key="12">
    <source>
        <dbReference type="Proteomes" id="UP000078237"/>
    </source>
</evidence>